<comment type="catalytic activity">
    <reaction evidence="8">
        <text>an R-cob(III)alamin(out) + ATP + H2O = an R-cob(III)alamin(in) + ADP + phosphate + H(+)</text>
        <dbReference type="Rhea" id="RHEA:17873"/>
        <dbReference type="ChEBI" id="CHEBI:15377"/>
        <dbReference type="ChEBI" id="CHEBI:15378"/>
        <dbReference type="ChEBI" id="CHEBI:30616"/>
        <dbReference type="ChEBI" id="CHEBI:43474"/>
        <dbReference type="ChEBI" id="CHEBI:140785"/>
        <dbReference type="ChEBI" id="CHEBI:456216"/>
        <dbReference type="EC" id="7.6.2.8"/>
    </reaction>
</comment>
<reference evidence="10 11" key="1">
    <citation type="journal article" date="2012" name="Genome Res.">
        <title>Genomic basis of endosymbiont-conferred protection against an insect parasitoid.</title>
        <authorList>
            <person name="Hansen A.K."/>
            <person name="Vorburger C."/>
            <person name="Moran N.A."/>
        </authorList>
    </citation>
    <scope>NUCLEOTIDE SEQUENCE [LARGE SCALE GENOMIC DNA]</scope>
    <source>
        <strain evidence="11">R5.15</strain>
    </source>
</reference>
<dbReference type="Pfam" id="PF00005">
    <property type="entry name" value="ABC_tran"/>
    <property type="match status" value="1"/>
</dbReference>
<dbReference type="GO" id="GO:0005524">
    <property type="term" value="F:ATP binding"/>
    <property type="evidence" value="ECO:0007669"/>
    <property type="project" value="UniProtKB-KW"/>
</dbReference>
<feature type="domain" description="ABC transporter" evidence="9">
    <location>
        <begin position="1"/>
        <end position="237"/>
    </location>
</feature>
<dbReference type="PATRIC" id="fig|1005043.3.peg.462"/>
<evidence type="ECO:0000256" key="7">
    <source>
        <dbReference type="ARBA" id="ARBA00023136"/>
    </source>
</evidence>
<dbReference type="Gene3D" id="3.40.50.300">
    <property type="entry name" value="P-loop containing nucleotide triphosphate hydrolases"/>
    <property type="match status" value="1"/>
</dbReference>
<dbReference type="SMART" id="SM00382">
    <property type="entry name" value="AAA"/>
    <property type="match status" value="1"/>
</dbReference>
<dbReference type="InterPro" id="IPR023693">
    <property type="entry name" value="ABC_transptr_BtuD"/>
</dbReference>
<dbReference type="PANTHER" id="PTHR42734:SF18">
    <property type="entry name" value="VITAMIN B12 IMPORT ATP-BINDING PROTEIN BTUD"/>
    <property type="match status" value="1"/>
</dbReference>
<protein>
    <recommendedName>
        <fullName evidence="8">Vitamin B12 import ATP-binding protein BtuD</fullName>
        <ecNumber evidence="8">7.6.2.8</ecNumber>
    </recommendedName>
    <alternativeName>
        <fullName evidence="8">Vitamin B12-transporting ATPase</fullName>
    </alternativeName>
</protein>
<dbReference type="InterPro" id="IPR027417">
    <property type="entry name" value="P-loop_NTPase"/>
</dbReference>
<evidence type="ECO:0000313" key="11">
    <source>
        <dbReference type="Proteomes" id="UP000004116"/>
    </source>
</evidence>
<dbReference type="InterPro" id="IPR003439">
    <property type="entry name" value="ABC_transporter-like_ATP-bd"/>
</dbReference>
<evidence type="ECO:0000256" key="4">
    <source>
        <dbReference type="ARBA" id="ARBA00022741"/>
    </source>
</evidence>
<keyword evidence="1 8" id="KW-0813">Transport</keyword>
<comment type="function">
    <text evidence="8">Part of the ABC transporter complex BtuCDF involved in vitamin B12 import. Responsible for energy coupling to the transport system.</text>
</comment>
<dbReference type="InterPro" id="IPR003593">
    <property type="entry name" value="AAA+_ATPase"/>
</dbReference>
<gene>
    <name evidence="8" type="primary">btuD</name>
    <name evidence="10" type="ORF">Rin_00004970</name>
</gene>
<dbReference type="EC" id="7.6.2.8" evidence="8"/>
<comment type="caution">
    <text evidence="8">Lacks conserved residue(s) required for the propagation of feature annotation.</text>
</comment>
<dbReference type="GO" id="GO:0015420">
    <property type="term" value="F:ABC-type vitamin B12 transporter activity"/>
    <property type="evidence" value="ECO:0007669"/>
    <property type="project" value="UniProtKB-UniRule"/>
</dbReference>
<keyword evidence="6 8" id="KW-1278">Translocase</keyword>
<dbReference type="FunFam" id="3.40.50.300:FF:000462">
    <property type="entry name" value="Vitamin B12 import ATP-binding protein BtuD"/>
    <property type="match status" value="1"/>
</dbReference>
<dbReference type="GO" id="GO:0005886">
    <property type="term" value="C:plasma membrane"/>
    <property type="evidence" value="ECO:0007669"/>
    <property type="project" value="UniProtKB-SubCell"/>
</dbReference>
<comment type="similarity">
    <text evidence="8">Belongs to the ABC transporter superfamily. Vitamin B12 importer (TC 3.A.1.13.1) family.</text>
</comment>
<accession>G2GXK5</accession>
<evidence type="ECO:0000256" key="2">
    <source>
        <dbReference type="ARBA" id="ARBA00022475"/>
    </source>
</evidence>
<dbReference type="EMBL" id="AGCA01000107">
    <property type="protein sequence ID" value="EGY29525.1"/>
    <property type="molecule type" value="Genomic_DNA"/>
</dbReference>
<comment type="subcellular location">
    <subcellularLocation>
        <location evidence="8">Cell membrane</location>
        <topology evidence="8">Peripheral membrane protein</topology>
    </subcellularLocation>
</comment>
<evidence type="ECO:0000256" key="3">
    <source>
        <dbReference type="ARBA" id="ARBA00022519"/>
    </source>
</evidence>
<dbReference type="InterPro" id="IPR017871">
    <property type="entry name" value="ABC_transporter-like_CS"/>
</dbReference>
<dbReference type="AlphaFoldDB" id="G2GXK5"/>
<evidence type="ECO:0000256" key="5">
    <source>
        <dbReference type="ARBA" id="ARBA00022840"/>
    </source>
</evidence>
<dbReference type="NCBIfam" id="NF002981">
    <property type="entry name" value="PRK03695.1"/>
    <property type="match status" value="1"/>
</dbReference>
<dbReference type="GO" id="GO:0016887">
    <property type="term" value="F:ATP hydrolysis activity"/>
    <property type="evidence" value="ECO:0007669"/>
    <property type="project" value="InterPro"/>
</dbReference>
<keyword evidence="5 8" id="KW-0067">ATP-binding</keyword>
<keyword evidence="2 8" id="KW-1003">Cell membrane</keyword>
<dbReference type="SUPFAM" id="SSF52540">
    <property type="entry name" value="P-loop containing nucleoside triphosphate hydrolases"/>
    <property type="match status" value="1"/>
</dbReference>
<evidence type="ECO:0000313" key="10">
    <source>
        <dbReference type="EMBL" id="EGY29525.1"/>
    </source>
</evidence>
<evidence type="ECO:0000256" key="1">
    <source>
        <dbReference type="ARBA" id="ARBA00022448"/>
    </source>
</evidence>
<keyword evidence="4 8" id="KW-0547">Nucleotide-binding</keyword>
<dbReference type="HAMAP" id="MF_01005">
    <property type="entry name" value="BtuD"/>
    <property type="match status" value="1"/>
</dbReference>
<dbReference type="PROSITE" id="PS50893">
    <property type="entry name" value="ABC_TRANSPORTER_2"/>
    <property type="match status" value="1"/>
</dbReference>
<proteinExistence type="inferred from homology"/>
<organism evidence="10 11">
    <name type="scientific">Candidatus Regiella insecticola 5.15</name>
    <dbReference type="NCBI Taxonomy" id="1005043"/>
    <lineage>
        <taxon>Bacteria</taxon>
        <taxon>Pseudomonadati</taxon>
        <taxon>Pseudomonadota</taxon>
        <taxon>Gammaproteobacteria</taxon>
        <taxon>Enterobacterales</taxon>
        <taxon>Enterobacteriaceae</taxon>
        <taxon>aphid secondary symbionts</taxon>
        <taxon>Candidatus Regiella</taxon>
    </lineage>
</organism>
<dbReference type="PANTHER" id="PTHR42734">
    <property type="entry name" value="METAL TRANSPORT SYSTEM ATP-BINDING PROTEIN TM_0124-RELATED"/>
    <property type="match status" value="1"/>
</dbReference>
<dbReference type="PROSITE" id="PS00211">
    <property type="entry name" value="ABC_TRANSPORTER_1"/>
    <property type="match status" value="1"/>
</dbReference>
<dbReference type="InterPro" id="IPR050153">
    <property type="entry name" value="Metal_Ion_Import_ABC"/>
</dbReference>
<comment type="caution">
    <text evidence="10">The sequence shown here is derived from an EMBL/GenBank/DDBJ whole genome shotgun (WGS) entry which is preliminary data.</text>
</comment>
<evidence type="ECO:0000256" key="8">
    <source>
        <dbReference type="HAMAP-Rule" id="MF_01005"/>
    </source>
</evidence>
<keyword evidence="11" id="KW-1185">Reference proteome</keyword>
<name>G2GXK5_9ENTR</name>
<evidence type="ECO:0000256" key="6">
    <source>
        <dbReference type="ARBA" id="ARBA00022967"/>
    </source>
</evidence>
<dbReference type="Proteomes" id="UP000004116">
    <property type="component" value="Unassembled WGS sequence"/>
</dbReference>
<keyword evidence="7 8" id="KW-0472">Membrane</keyword>
<sequence length="248" mass="27227">MKSLMQLSDVSVLPRLLPFSADIEAGQQIHLIGANGAGKSTLLARVAGLLPGEGQVLLTSRSLAAYQPHQLARYRAYLPQQQSVISLMPVFQYLALHQPREADATAVANAVDYLCQQLSLVDKLSHPLTQLSGGEWQRVRLAAIFLQLWPTVNEDSKLLLLDEPTNSLDVAQQAALDRLIQEFCQAGRSLIISSHDLNHSLQQANQVWLLAQGKLIAQGAAREVMQAEILGKVFNIGVQLQSNWIVIK</sequence>
<comment type="subunit">
    <text evidence="8">The complex is composed of two ATP-binding proteins (BtuD), two transmembrane proteins (BtuC) and a solute-binding protein (BtuF).</text>
</comment>
<keyword evidence="3" id="KW-0997">Cell inner membrane</keyword>
<evidence type="ECO:0000259" key="9">
    <source>
        <dbReference type="PROSITE" id="PS50893"/>
    </source>
</evidence>